<evidence type="ECO:0000313" key="2">
    <source>
        <dbReference type="Proteomes" id="UP000800038"/>
    </source>
</evidence>
<dbReference type="EMBL" id="ML976010">
    <property type="protein sequence ID" value="KAF1945360.1"/>
    <property type="molecule type" value="Genomic_DNA"/>
</dbReference>
<dbReference type="SUPFAM" id="SSF109854">
    <property type="entry name" value="DinB/YfiT-like putative metalloenzymes"/>
    <property type="match status" value="1"/>
</dbReference>
<keyword evidence="2" id="KW-1185">Reference proteome</keyword>
<accession>A0A6A5SZF0</accession>
<dbReference type="PANTHER" id="PTHR36922:SF1">
    <property type="entry name" value="DUF1993 DOMAIN-CONTAINING PROTEIN"/>
    <property type="match status" value="1"/>
</dbReference>
<proteinExistence type="predicted"/>
<dbReference type="InterPro" id="IPR018531">
    <property type="entry name" value="DUF1993"/>
</dbReference>
<dbReference type="InterPro" id="IPR034660">
    <property type="entry name" value="DinB/YfiT-like"/>
</dbReference>
<dbReference type="Gene3D" id="1.20.120.450">
    <property type="entry name" value="dinb family like domain"/>
    <property type="match status" value="1"/>
</dbReference>
<reference evidence="1" key="1">
    <citation type="journal article" date="2020" name="Stud. Mycol.">
        <title>101 Dothideomycetes genomes: a test case for predicting lifestyles and emergence of pathogens.</title>
        <authorList>
            <person name="Haridas S."/>
            <person name="Albert R."/>
            <person name="Binder M."/>
            <person name="Bloem J."/>
            <person name="Labutti K."/>
            <person name="Salamov A."/>
            <person name="Andreopoulos B."/>
            <person name="Baker S."/>
            <person name="Barry K."/>
            <person name="Bills G."/>
            <person name="Bluhm B."/>
            <person name="Cannon C."/>
            <person name="Castanera R."/>
            <person name="Culley D."/>
            <person name="Daum C."/>
            <person name="Ezra D."/>
            <person name="Gonzalez J."/>
            <person name="Henrissat B."/>
            <person name="Kuo A."/>
            <person name="Liang C."/>
            <person name="Lipzen A."/>
            <person name="Lutzoni F."/>
            <person name="Magnuson J."/>
            <person name="Mondo S."/>
            <person name="Nolan M."/>
            <person name="Ohm R."/>
            <person name="Pangilinan J."/>
            <person name="Park H.-J."/>
            <person name="Ramirez L."/>
            <person name="Alfaro M."/>
            <person name="Sun H."/>
            <person name="Tritt A."/>
            <person name="Yoshinaga Y."/>
            <person name="Zwiers L.-H."/>
            <person name="Turgeon B."/>
            <person name="Goodwin S."/>
            <person name="Spatafora J."/>
            <person name="Crous P."/>
            <person name="Grigoriev I."/>
        </authorList>
    </citation>
    <scope>NUCLEOTIDE SEQUENCE</scope>
    <source>
        <strain evidence="1">CBS 161.51</strain>
    </source>
</reference>
<dbReference type="OrthoDB" id="3724345at2759"/>
<dbReference type="AlphaFoldDB" id="A0A6A5SZF0"/>
<evidence type="ECO:0000313" key="1">
    <source>
        <dbReference type="EMBL" id="KAF1945360.1"/>
    </source>
</evidence>
<dbReference type="Proteomes" id="UP000800038">
    <property type="component" value="Unassembled WGS sequence"/>
</dbReference>
<dbReference type="Pfam" id="PF09351">
    <property type="entry name" value="DUF1993"/>
    <property type="match status" value="1"/>
</dbReference>
<gene>
    <name evidence="1" type="ORF">EJ02DRAFT_431713</name>
</gene>
<organism evidence="1 2">
    <name type="scientific">Clathrospora elynae</name>
    <dbReference type="NCBI Taxonomy" id="706981"/>
    <lineage>
        <taxon>Eukaryota</taxon>
        <taxon>Fungi</taxon>
        <taxon>Dikarya</taxon>
        <taxon>Ascomycota</taxon>
        <taxon>Pezizomycotina</taxon>
        <taxon>Dothideomycetes</taxon>
        <taxon>Pleosporomycetidae</taxon>
        <taxon>Pleosporales</taxon>
        <taxon>Diademaceae</taxon>
        <taxon>Clathrospora</taxon>
    </lineage>
</organism>
<dbReference type="PANTHER" id="PTHR36922">
    <property type="entry name" value="BLL2446 PROTEIN"/>
    <property type="match status" value="1"/>
</dbReference>
<sequence length="178" mass="19949">MASLHTLAITPVLFGLKNTAGFLQKALNHAKEHSIDPATFLSSRIHPTMLDLTFQINTLAEVAKVIPNRINSSIEPLDLPRVEKTIPEFITRIKKIIDYLEAVKPEDVNGREQAEVKFLTGPPGNQKSNEFSGLGFVQCFAHPYFWFHVTTAYNILRKEGVDVGKADFLGTTQTKVEW</sequence>
<name>A0A6A5SZF0_9PLEO</name>
<protein>
    <submittedName>
        <fullName evidence="1">Uncharacterized protein</fullName>
    </submittedName>
</protein>